<proteinExistence type="predicted"/>
<keyword evidence="2" id="KW-1185">Reference proteome</keyword>
<gene>
    <name evidence="1" type="ORF">C4N23_06730</name>
</gene>
<name>A0A329UMW0_9FIRM</name>
<organism evidence="1 2">
    <name type="scientific">Faecalibacterium hattorii</name>
    <dbReference type="NCBI Taxonomy" id="2935520"/>
    <lineage>
        <taxon>Bacteria</taxon>
        <taxon>Bacillati</taxon>
        <taxon>Bacillota</taxon>
        <taxon>Clostridia</taxon>
        <taxon>Eubacteriales</taxon>
        <taxon>Oscillospiraceae</taxon>
        <taxon>Faecalibacterium</taxon>
    </lineage>
</organism>
<dbReference type="AlphaFoldDB" id="A0A329UMW0"/>
<evidence type="ECO:0000313" key="2">
    <source>
        <dbReference type="Proteomes" id="UP000250429"/>
    </source>
</evidence>
<accession>A0A329UMW0</accession>
<dbReference type="Proteomes" id="UP000250429">
    <property type="component" value="Unassembled WGS sequence"/>
</dbReference>
<evidence type="ECO:0000313" key="1">
    <source>
        <dbReference type="EMBL" id="RAW61918.1"/>
    </source>
</evidence>
<comment type="caution">
    <text evidence="1">The sequence shown here is derived from an EMBL/GenBank/DDBJ whole genome shotgun (WGS) entry which is preliminary data.</text>
</comment>
<sequence>MEPICVAFRRILCYSVNAAPLRPIFYGKEVRSMETILNFLLSVVAGVAADAICKWLDEQFRSGKH</sequence>
<protein>
    <submittedName>
        <fullName evidence="1">Uncharacterized protein</fullName>
    </submittedName>
</protein>
<dbReference type="EMBL" id="PRLC01000008">
    <property type="protein sequence ID" value="RAW61918.1"/>
    <property type="molecule type" value="Genomic_DNA"/>
</dbReference>
<reference evidence="1 2" key="1">
    <citation type="submission" date="2018-02" db="EMBL/GenBank/DDBJ databases">
        <title>Complete genome sequencing of Faecalibacterium prausnitzii strains isolated from the human gut.</title>
        <authorList>
            <person name="Fitzgerald B.C."/>
            <person name="Shkoporov A.N."/>
            <person name="Ross P.R."/>
            <person name="Hill C."/>
        </authorList>
    </citation>
    <scope>NUCLEOTIDE SEQUENCE [LARGE SCALE GENOMIC DNA]</scope>
    <source>
        <strain evidence="1 2">APC922/41-1</strain>
    </source>
</reference>